<dbReference type="Proteomes" id="UP001381174">
    <property type="component" value="Unassembled WGS sequence"/>
</dbReference>
<comment type="similarity">
    <text evidence="9">Belongs to the DHPS family.</text>
</comment>
<dbReference type="Pfam" id="PF00809">
    <property type="entry name" value="Pterin_bind"/>
    <property type="match status" value="1"/>
</dbReference>
<dbReference type="SUPFAM" id="SSF51717">
    <property type="entry name" value="Dihydropteroate synthetase-like"/>
    <property type="match status" value="1"/>
</dbReference>
<keyword evidence="12" id="KW-1185">Reference proteome</keyword>
<comment type="caution">
    <text evidence="11">The sequence shown here is derived from an EMBL/GenBank/DDBJ whole genome shotgun (WGS) entry which is preliminary data.</text>
</comment>
<dbReference type="InterPro" id="IPR000489">
    <property type="entry name" value="Pterin-binding_dom"/>
</dbReference>
<dbReference type="Gene3D" id="3.20.20.20">
    <property type="entry name" value="Dihydropteroate synthase-like"/>
    <property type="match status" value="1"/>
</dbReference>
<dbReference type="PROSITE" id="PS00793">
    <property type="entry name" value="DHPS_2"/>
    <property type="match status" value="1"/>
</dbReference>
<keyword evidence="8 9" id="KW-0289">Folate biosynthesis</keyword>
<dbReference type="EC" id="2.5.1.15" evidence="4 9"/>
<keyword evidence="5 9" id="KW-0808">Transferase</keyword>
<reference evidence="11 12" key="1">
    <citation type="journal article" date="2014" name="Int. J. Syst. Evol. Microbiol.">
        <title>Fulvimonas yonginensis sp. nov., isolated from greenhouse soil, and emended description of the genus Fulvimonas.</title>
        <authorList>
            <person name="Ahn J.H."/>
            <person name="Kim S.J."/>
            <person name="Weon H.Y."/>
            <person name="Hong S.B."/>
            <person name="Seok S.J."/>
            <person name="Kwon S.W."/>
        </authorList>
    </citation>
    <scope>NUCLEOTIDE SEQUENCE [LARGE SCALE GENOMIC DNA]</scope>
    <source>
        <strain evidence="11 12">KACC 16952</strain>
    </source>
</reference>
<evidence type="ECO:0000256" key="7">
    <source>
        <dbReference type="ARBA" id="ARBA00022842"/>
    </source>
</evidence>
<evidence type="ECO:0000256" key="8">
    <source>
        <dbReference type="ARBA" id="ARBA00022909"/>
    </source>
</evidence>
<evidence type="ECO:0000256" key="2">
    <source>
        <dbReference type="ARBA" id="ARBA00001946"/>
    </source>
</evidence>
<feature type="domain" description="Pterin-binding" evidence="10">
    <location>
        <begin position="22"/>
        <end position="275"/>
    </location>
</feature>
<evidence type="ECO:0000256" key="9">
    <source>
        <dbReference type="RuleBase" id="RU361205"/>
    </source>
</evidence>
<evidence type="ECO:0000256" key="3">
    <source>
        <dbReference type="ARBA" id="ARBA00004763"/>
    </source>
</evidence>
<gene>
    <name evidence="11" type="primary">folP</name>
    <name evidence="11" type="ORF">WAT24_11335</name>
</gene>
<dbReference type="PANTHER" id="PTHR20941">
    <property type="entry name" value="FOLATE SYNTHESIS PROTEINS"/>
    <property type="match status" value="1"/>
</dbReference>
<keyword evidence="7 9" id="KW-0460">Magnesium</keyword>
<dbReference type="InterPro" id="IPR011005">
    <property type="entry name" value="Dihydropteroate_synth-like_sf"/>
</dbReference>
<sequence length="301" mass="32094">MFEDPFAIVLDCAGRRLVLDRPRVVGILNVTPDSFSDGGAHADTAAAVAHGLAMAEQGADMLDVGGESTRPGAAEVPVEEELRRVIPVIEQLAARTTLPIAVDTSKPQVMRAAVAAGAGMVNDVYALRREGALDAAAELRVPVCLMHMQGEPRSMQDDPRYDDVVGEVHRFLADRLFACELAGVDKRRVLVDPGFGFGKTLEHNLALLRALERFADLGAGVYVGLSRKSMIGALTGRPAGEARAAGSAAAALVAVQRGARMVRVHDVAATVDALAIWRAVHEGDTPRRDVRLTAPRWPDED</sequence>
<comment type="function">
    <text evidence="9">Catalyzes the condensation of para-aminobenzoate (pABA) with 6-hydroxymethyl-7,8-dihydropterin diphosphate (DHPt-PP) to form 7,8-dihydropteroate (H2Pte), the immediate precursor of folate derivatives.</text>
</comment>
<dbReference type="PROSITE" id="PS00792">
    <property type="entry name" value="DHPS_1"/>
    <property type="match status" value="1"/>
</dbReference>
<keyword evidence="6 9" id="KW-0479">Metal-binding</keyword>
<protein>
    <recommendedName>
        <fullName evidence="4 9">Dihydropteroate synthase</fullName>
        <shortName evidence="9">DHPS</shortName>
        <ecNumber evidence="4 9">2.5.1.15</ecNumber>
    </recommendedName>
    <alternativeName>
        <fullName evidence="9">Dihydropteroate pyrophosphorylase</fullName>
    </alternativeName>
</protein>
<proteinExistence type="inferred from homology"/>
<evidence type="ECO:0000259" key="10">
    <source>
        <dbReference type="PROSITE" id="PS50972"/>
    </source>
</evidence>
<dbReference type="CDD" id="cd00739">
    <property type="entry name" value="DHPS"/>
    <property type="match status" value="1"/>
</dbReference>
<comment type="cofactor">
    <cofactor evidence="2 9">
        <name>Mg(2+)</name>
        <dbReference type="ChEBI" id="CHEBI:18420"/>
    </cofactor>
</comment>
<dbReference type="EMBL" id="JBBBNY010000008">
    <property type="protein sequence ID" value="MEI7037351.1"/>
    <property type="molecule type" value="Genomic_DNA"/>
</dbReference>
<name>A0ABU8JDV9_9GAMM</name>
<comment type="catalytic activity">
    <reaction evidence="1">
        <text>(7,8-dihydropterin-6-yl)methyl diphosphate + 4-aminobenzoate = 7,8-dihydropteroate + diphosphate</text>
        <dbReference type="Rhea" id="RHEA:19949"/>
        <dbReference type="ChEBI" id="CHEBI:17836"/>
        <dbReference type="ChEBI" id="CHEBI:17839"/>
        <dbReference type="ChEBI" id="CHEBI:33019"/>
        <dbReference type="ChEBI" id="CHEBI:72950"/>
        <dbReference type="EC" id="2.5.1.15"/>
    </reaction>
</comment>
<dbReference type="InterPro" id="IPR045031">
    <property type="entry name" value="DHP_synth-like"/>
</dbReference>
<dbReference type="NCBIfam" id="TIGR01496">
    <property type="entry name" value="DHPS"/>
    <property type="match status" value="1"/>
</dbReference>
<evidence type="ECO:0000256" key="5">
    <source>
        <dbReference type="ARBA" id="ARBA00022679"/>
    </source>
</evidence>
<evidence type="ECO:0000313" key="11">
    <source>
        <dbReference type="EMBL" id="MEI7037351.1"/>
    </source>
</evidence>
<dbReference type="RefSeq" id="WP_336807982.1">
    <property type="nucleotide sequence ID" value="NZ_JBBBNY010000008.1"/>
</dbReference>
<evidence type="ECO:0000256" key="6">
    <source>
        <dbReference type="ARBA" id="ARBA00022723"/>
    </source>
</evidence>
<dbReference type="PANTHER" id="PTHR20941:SF1">
    <property type="entry name" value="FOLIC ACID SYNTHESIS PROTEIN FOL1"/>
    <property type="match status" value="1"/>
</dbReference>
<dbReference type="GO" id="GO:0004156">
    <property type="term" value="F:dihydropteroate synthase activity"/>
    <property type="evidence" value="ECO:0007669"/>
    <property type="project" value="UniProtKB-EC"/>
</dbReference>
<evidence type="ECO:0000256" key="4">
    <source>
        <dbReference type="ARBA" id="ARBA00012458"/>
    </source>
</evidence>
<evidence type="ECO:0000313" key="12">
    <source>
        <dbReference type="Proteomes" id="UP001381174"/>
    </source>
</evidence>
<evidence type="ECO:0000256" key="1">
    <source>
        <dbReference type="ARBA" id="ARBA00000012"/>
    </source>
</evidence>
<dbReference type="PROSITE" id="PS50972">
    <property type="entry name" value="PTERIN_BINDING"/>
    <property type="match status" value="1"/>
</dbReference>
<dbReference type="InterPro" id="IPR006390">
    <property type="entry name" value="DHP_synth_dom"/>
</dbReference>
<comment type="pathway">
    <text evidence="3 9">Cofactor biosynthesis; tetrahydrofolate biosynthesis; 7,8-dihydrofolate from 2-amino-4-hydroxy-6-hydroxymethyl-7,8-dihydropteridine diphosphate and 4-aminobenzoate: step 1/2.</text>
</comment>
<organism evidence="11 12">
    <name type="scientific">Fulvimonas yonginensis</name>
    <dbReference type="NCBI Taxonomy" id="1495200"/>
    <lineage>
        <taxon>Bacteria</taxon>
        <taxon>Pseudomonadati</taxon>
        <taxon>Pseudomonadota</taxon>
        <taxon>Gammaproteobacteria</taxon>
        <taxon>Lysobacterales</taxon>
        <taxon>Rhodanobacteraceae</taxon>
        <taxon>Fulvimonas</taxon>
    </lineage>
</organism>
<accession>A0ABU8JDV9</accession>